<dbReference type="EMBL" id="JAEPRA010000015">
    <property type="protein sequence ID" value="KAG2175253.1"/>
    <property type="molecule type" value="Genomic_DNA"/>
</dbReference>
<comment type="subcellular location">
    <subcellularLocation>
        <location evidence="2">Cytoplasm</location>
    </subcellularLocation>
    <subcellularLocation>
        <location evidence="1">Nucleus</location>
    </subcellularLocation>
</comment>
<evidence type="ECO:0000256" key="6">
    <source>
        <dbReference type="ARBA" id="ARBA00022679"/>
    </source>
</evidence>
<dbReference type="PANTHER" id="PTHR22809">
    <property type="entry name" value="METHYLTRANSFERASE-RELATED"/>
    <property type="match status" value="1"/>
</dbReference>
<sequence>PKTMSTTDPVDQENKKACSSSIDVDQEFDPAAKFGSRLLTDKDAVFNHNAWDNVEWDEEQEKHALSQIERQSSSPVPEELRAQEISVLEQYHSNAANYWNKFYHINENRFFKDRNWLRLEFPELFRTLDPAAGSKKIFEVGCGAGNTMFPLLQESKNPELYVYGADFSSTAVEVVKSSPNYDEARCKAFVWDLTSSSIPEDIEPESLDFVVLIFVLSAIHPDTWKQAVVNAHKMLKKGGVVLLRDYGRHDLAQLRFKAGRLLDENFYIRGDGTRVYFFTSEELESMFTAPVEGSSNPMFEVQQNAVDRRLIVNRSKKLKMYRVWLQCKFKKL</sequence>
<organism evidence="12 13">
    <name type="scientific">Umbelopsis vinacea</name>
    <dbReference type="NCBI Taxonomy" id="44442"/>
    <lineage>
        <taxon>Eukaryota</taxon>
        <taxon>Fungi</taxon>
        <taxon>Fungi incertae sedis</taxon>
        <taxon>Mucoromycota</taxon>
        <taxon>Mucoromycotina</taxon>
        <taxon>Umbelopsidomycetes</taxon>
        <taxon>Umbelopsidales</taxon>
        <taxon>Umbelopsidaceae</taxon>
        <taxon>Umbelopsis</taxon>
    </lineage>
</organism>
<dbReference type="InterPro" id="IPR029063">
    <property type="entry name" value="SAM-dependent_MTases_sf"/>
</dbReference>
<evidence type="ECO:0000256" key="10">
    <source>
        <dbReference type="SAM" id="MobiDB-lite"/>
    </source>
</evidence>
<evidence type="ECO:0000313" key="12">
    <source>
        <dbReference type="EMBL" id="KAG2175253.1"/>
    </source>
</evidence>
<comment type="caution">
    <text evidence="12">The sequence shown here is derived from an EMBL/GenBank/DDBJ whole genome shotgun (WGS) entry which is preliminary data.</text>
</comment>
<evidence type="ECO:0000256" key="8">
    <source>
        <dbReference type="ARBA" id="ARBA00023242"/>
    </source>
</evidence>
<keyword evidence="13" id="KW-1185">Reference proteome</keyword>
<dbReference type="InterPro" id="IPR013217">
    <property type="entry name" value="Methyltransf_12"/>
</dbReference>
<protein>
    <recommendedName>
        <fullName evidence="11">Methyltransferase type 12 domain-containing protein</fullName>
    </recommendedName>
</protein>
<comment type="catalytic activity">
    <reaction evidence="9">
        <text>cytidine(32) in tRNA(Ser) + S-adenosyl-L-methionine = N(3)-methylcytidine(32) in tRNA(Ser) + S-adenosyl-L-homocysteine + H(+)</text>
        <dbReference type="Rhea" id="RHEA:50956"/>
        <dbReference type="Rhea" id="RHEA-COMP:12849"/>
        <dbReference type="Rhea" id="RHEA-COMP:12851"/>
        <dbReference type="ChEBI" id="CHEBI:15378"/>
        <dbReference type="ChEBI" id="CHEBI:57856"/>
        <dbReference type="ChEBI" id="CHEBI:59789"/>
        <dbReference type="ChEBI" id="CHEBI:74894"/>
        <dbReference type="ChEBI" id="CHEBI:82748"/>
    </reaction>
    <physiologicalReaction direction="left-to-right" evidence="9">
        <dbReference type="Rhea" id="RHEA:50957"/>
    </physiologicalReaction>
</comment>
<evidence type="ECO:0000259" key="11">
    <source>
        <dbReference type="Pfam" id="PF08242"/>
    </source>
</evidence>
<dbReference type="GO" id="GO:0030488">
    <property type="term" value="P:tRNA methylation"/>
    <property type="evidence" value="ECO:0007669"/>
    <property type="project" value="UniProtKB-ARBA"/>
</dbReference>
<feature type="non-terminal residue" evidence="12">
    <location>
        <position position="1"/>
    </location>
</feature>
<evidence type="ECO:0000256" key="1">
    <source>
        <dbReference type="ARBA" id="ARBA00004123"/>
    </source>
</evidence>
<keyword evidence="8" id="KW-0539">Nucleus</keyword>
<feature type="domain" description="Methyltransferase type 12" evidence="11">
    <location>
        <begin position="139"/>
        <end position="241"/>
    </location>
</feature>
<evidence type="ECO:0000256" key="7">
    <source>
        <dbReference type="ARBA" id="ARBA00022694"/>
    </source>
</evidence>
<evidence type="ECO:0000256" key="9">
    <source>
        <dbReference type="ARBA" id="ARBA00050646"/>
    </source>
</evidence>
<dbReference type="GO" id="GO:0052735">
    <property type="term" value="F:tRNA (cytidine-3-)-methyltransferase activity"/>
    <property type="evidence" value="ECO:0007669"/>
    <property type="project" value="TreeGrafter"/>
</dbReference>
<keyword evidence="5" id="KW-0489">Methyltransferase</keyword>
<dbReference type="AlphaFoldDB" id="A0A8H7UCV8"/>
<dbReference type="SUPFAM" id="SSF53335">
    <property type="entry name" value="S-adenosyl-L-methionine-dependent methyltransferases"/>
    <property type="match status" value="1"/>
</dbReference>
<reference evidence="12" key="1">
    <citation type="submission" date="2020-12" db="EMBL/GenBank/DDBJ databases">
        <title>Metabolic potential, ecology and presence of endohyphal bacteria is reflected in genomic diversity of Mucoromycotina.</title>
        <authorList>
            <person name="Muszewska A."/>
            <person name="Okrasinska A."/>
            <person name="Steczkiewicz K."/>
            <person name="Drgas O."/>
            <person name="Orlowska M."/>
            <person name="Perlinska-Lenart U."/>
            <person name="Aleksandrzak-Piekarczyk T."/>
            <person name="Szatraj K."/>
            <person name="Zielenkiewicz U."/>
            <person name="Pilsyk S."/>
            <person name="Malc E."/>
            <person name="Mieczkowski P."/>
            <person name="Kruszewska J.S."/>
            <person name="Biernat P."/>
            <person name="Pawlowska J."/>
        </authorList>
    </citation>
    <scope>NUCLEOTIDE SEQUENCE</scope>
    <source>
        <strain evidence="12">WA0000051536</strain>
    </source>
</reference>
<evidence type="ECO:0000256" key="5">
    <source>
        <dbReference type="ARBA" id="ARBA00022603"/>
    </source>
</evidence>
<accession>A0A8H7UCV8</accession>
<dbReference type="GO" id="GO:0005737">
    <property type="term" value="C:cytoplasm"/>
    <property type="evidence" value="ECO:0007669"/>
    <property type="project" value="UniProtKB-SubCell"/>
</dbReference>
<evidence type="ECO:0000256" key="3">
    <source>
        <dbReference type="ARBA" id="ARBA00009725"/>
    </source>
</evidence>
<evidence type="ECO:0000313" key="13">
    <source>
        <dbReference type="Proteomes" id="UP000612746"/>
    </source>
</evidence>
<keyword evidence="6" id="KW-0808">Transferase</keyword>
<evidence type="ECO:0000256" key="2">
    <source>
        <dbReference type="ARBA" id="ARBA00004496"/>
    </source>
</evidence>
<dbReference type="InterPro" id="IPR026113">
    <property type="entry name" value="METTL2/6/8-like"/>
</dbReference>
<name>A0A8H7UCV8_9FUNG</name>
<dbReference type="Proteomes" id="UP000612746">
    <property type="component" value="Unassembled WGS sequence"/>
</dbReference>
<comment type="similarity">
    <text evidence="3">Belongs to the methyltransferase superfamily. METL family.</text>
</comment>
<dbReference type="PANTHER" id="PTHR22809:SF11">
    <property type="entry name" value="TRNA N(3)-METHYLCYTIDINE METHYLTRANSFERASE METTL2"/>
    <property type="match status" value="1"/>
</dbReference>
<dbReference type="Gene3D" id="3.40.50.150">
    <property type="entry name" value="Vaccinia Virus protein VP39"/>
    <property type="match status" value="1"/>
</dbReference>
<dbReference type="PIRSF" id="PIRSF037755">
    <property type="entry name" value="Mettl2_prd"/>
    <property type="match status" value="1"/>
</dbReference>
<dbReference type="CDD" id="cd02440">
    <property type="entry name" value="AdoMet_MTases"/>
    <property type="match status" value="1"/>
</dbReference>
<dbReference type="OrthoDB" id="417697at2759"/>
<dbReference type="Pfam" id="PF08242">
    <property type="entry name" value="Methyltransf_12"/>
    <property type="match status" value="1"/>
</dbReference>
<evidence type="ECO:0000256" key="4">
    <source>
        <dbReference type="ARBA" id="ARBA00022490"/>
    </source>
</evidence>
<keyword evidence="7" id="KW-0819">tRNA processing</keyword>
<feature type="region of interest" description="Disordered" evidence="10">
    <location>
        <begin position="1"/>
        <end position="20"/>
    </location>
</feature>
<dbReference type="GO" id="GO:0005634">
    <property type="term" value="C:nucleus"/>
    <property type="evidence" value="ECO:0007669"/>
    <property type="project" value="UniProtKB-SubCell"/>
</dbReference>
<proteinExistence type="inferred from homology"/>
<keyword evidence="4" id="KW-0963">Cytoplasm</keyword>
<gene>
    <name evidence="12" type="ORF">INT44_007741</name>
</gene>
<dbReference type="FunFam" id="3.40.50.150:FF:000279">
    <property type="entry name" value="Methyltransferase-like protein"/>
    <property type="match status" value="1"/>
</dbReference>